<evidence type="ECO:0000256" key="1">
    <source>
        <dbReference type="SAM" id="MobiDB-lite"/>
    </source>
</evidence>
<accession>A0A836HKN8</accession>
<evidence type="ECO:0000313" key="3">
    <source>
        <dbReference type="Proteomes" id="UP000674143"/>
    </source>
</evidence>
<feature type="compositionally biased region" description="Low complexity" evidence="1">
    <location>
        <begin position="435"/>
        <end position="446"/>
    </location>
</feature>
<dbReference type="GeneID" id="92363155"/>
<dbReference type="AlphaFoldDB" id="A0A836HKN8"/>
<feature type="region of interest" description="Disordered" evidence="1">
    <location>
        <begin position="430"/>
        <end position="518"/>
    </location>
</feature>
<keyword evidence="3" id="KW-1185">Reference proteome</keyword>
<dbReference type="Proteomes" id="UP000674143">
    <property type="component" value="Unassembled WGS sequence"/>
</dbReference>
<reference evidence="3" key="1">
    <citation type="journal article" date="2021" name="Microbiol. Resour. Announc.">
        <title>LGAAP: Leishmaniinae Genome Assembly and Annotation Pipeline.</title>
        <authorList>
            <person name="Almutairi H."/>
            <person name="Urbaniak M.D."/>
            <person name="Bates M.D."/>
            <person name="Jariyapan N."/>
            <person name="Kwakye-Nuako G."/>
            <person name="Thomaz-Soccol V."/>
            <person name="Al-Salem W.S."/>
            <person name="Dillon R.J."/>
            <person name="Bates P.A."/>
            <person name="Gatherer D."/>
        </authorList>
    </citation>
    <scope>NUCLEOTIDE SEQUENCE [LARGE SCALE GENOMIC DNA]</scope>
</reference>
<dbReference type="RefSeq" id="XP_067064604.1">
    <property type="nucleotide sequence ID" value="XM_067209221.1"/>
</dbReference>
<comment type="caution">
    <text evidence="2">The sequence shown here is derived from an EMBL/GenBank/DDBJ whole genome shotgun (WGS) entry which is preliminary data.</text>
</comment>
<name>A0A836HKN8_9TRYP</name>
<dbReference type="KEGG" id="loi:92363155"/>
<organism evidence="2 3">
    <name type="scientific">Leishmania orientalis</name>
    <dbReference type="NCBI Taxonomy" id="2249476"/>
    <lineage>
        <taxon>Eukaryota</taxon>
        <taxon>Discoba</taxon>
        <taxon>Euglenozoa</taxon>
        <taxon>Kinetoplastea</taxon>
        <taxon>Metakinetoplastina</taxon>
        <taxon>Trypanosomatida</taxon>
        <taxon>Trypanosomatidae</taxon>
        <taxon>Leishmaniinae</taxon>
        <taxon>Leishmania</taxon>
    </lineage>
</organism>
<proteinExistence type="predicted"/>
<sequence>MMRHFRVSAASQPMCAVRTKMTGFNLFAQDMQRETRLLKARTFEKGSQNMRVMAKLWQHLPACRRAMFHARARQRDALMVRDPEKKNNTFNLLMRLFGSDKVLLRAGDEKFTARMATSTMRAMSSQDVKRLREKMKVDALFTSKERSDAMVTSSFKRFSSPNMVLFESFTEMQRSVAPTRKSAFTAITKLLSVSNVSVSGEECVMNRYSSLSPEVRNLFAPISDVEAPFFERFCASRCAGFDRKRFEIMKLFASFRGIEVDLGSNPMQEKLFRSLINTDRSHDGIFFRARRSLERLEALRSSDCGLFIAKRLPQSIRIDPTTYSINSNLDDVSVATLLAETRSGQSVYDDVLTRASFLRAKEKNKKLAVYNVAQMMPIKRVSSRQTRVEKVMESVKITPAIDALKPVLKLKATRVRLHEKNALSARVHPKKLAAKAKSQLAQKKAAPVASPDPNTPPAAKRHLMAKLAARADRTKAKSVPSSRRARTKVSSVRLVAGAASKKPLKKGDSTSKVSGDTDEAKDYFSVEDVLAEGEGDNDELDFVDESADIADAPATALPAPAKEKRKSAGHRAGRSHLLTLESMLPTAARSQKVIAAHTSTFRKAPRPKSASQSVPFTPGRREVSFADNIRAQLASFL</sequence>
<reference evidence="3" key="2">
    <citation type="journal article" date="2021" name="Sci. Data">
        <title>Chromosome-scale genome sequencing, assembly and annotation of six genomes from subfamily Leishmaniinae.</title>
        <authorList>
            <person name="Almutairi H."/>
            <person name="Urbaniak M.D."/>
            <person name="Bates M.D."/>
            <person name="Jariyapan N."/>
            <person name="Kwakye-Nuako G."/>
            <person name="Thomaz Soccol V."/>
            <person name="Al-Salem W.S."/>
            <person name="Dillon R.J."/>
            <person name="Bates P.A."/>
            <person name="Gatherer D."/>
        </authorList>
    </citation>
    <scope>NUCLEOTIDE SEQUENCE [LARGE SCALE GENOMIC DNA]</scope>
</reference>
<gene>
    <name evidence="2" type="ORF">LSCM4_07325</name>
</gene>
<protein>
    <submittedName>
        <fullName evidence="2">Uncharacterized protein</fullName>
    </submittedName>
</protein>
<evidence type="ECO:0000313" key="2">
    <source>
        <dbReference type="EMBL" id="KAG5483108.1"/>
    </source>
</evidence>
<dbReference type="EMBL" id="JAFHLR010000015">
    <property type="protein sequence ID" value="KAG5483108.1"/>
    <property type="molecule type" value="Genomic_DNA"/>
</dbReference>